<sequence>MKEYNQQTGPSKLLKGAAVLSLAAIVTKLLGTLQKIPLQNIGGDGVFGIYNTVYPFYTILLMLATAGFPTAISKFVAERHAVGQEAGKREVLRMATIVMAILGVASSFLMYFGAPFLSRLIGSSQLIPALRSSAPALLFIPLSAAMRGYFQGLQDMMPTAVSQVIEQAVRVAVMIVLLVYLGGIGSSDDMIAGGALAGSAAGGVAGLIVMLMYWRRYSRGESKIQMVTVSPAEKYPKSTRETSLDKGERGWGLLRSMLRYAIPICLASLAVPLISLVDTFTLPRLLRGSGGEIGAMIEVGIYNRGIPLVQLVTMIATSLSVLFIPALAELKMRSDLEGIRRQSSVALRWFWLIGLASSIGLAMLAEPINVMLYGDVAGSGTMAWVAWTAAPGALVTVTAALLQGLGYVRAPALHLLTAAVLKLVLNMLLVPQLGPDGAAIAGIVAYAVAAALNLALLLRRAGIALRVRDALLRPAVAALALAAALALLRFATASLPHTRLAAVAESLLGVLLGAAVFAAAVLRTRLLSEAELSALPRVGPKLLSALRRLGLLR</sequence>
<protein>
    <submittedName>
        <fullName evidence="7">Polysaccharide biosynthesis protein</fullName>
    </submittedName>
</protein>
<feature type="transmembrane region" description="Helical" evidence="6">
    <location>
        <begin position="257"/>
        <end position="277"/>
    </location>
</feature>
<dbReference type="InterPro" id="IPR050833">
    <property type="entry name" value="Poly_Biosynth_Transport"/>
</dbReference>
<keyword evidence="8" id="KW-1185">Reference proteome</keyword>
<feature type="transmembrane region" description="Helical" evidence="6">
    <location>
        <begin position="308"/>
        <end position="328"/>
    </location>
</feature>
<dbReference type="Proteomes" id="UP000279446">
    <property type="component" value="Unassembled WGS sequence"/>
</dbReference>
<evidence type="ECO:0000313" key="7">
    <source>
        <dbReference type="EMBL" id="RUT42607.1"/>
    </source>
</evidence>
<name>A0A433Y3Y9_9BACL</name>
<reference evidence="7 8" key="1">
    <citation type="submission" date="2018-12" db="EMBL/GenBank/DDBJ databases">
        <authorList>
            <person name="Sun L."/>
            <person name="Chen Z."/>
        </authorList>
    </citation>
    <scope>NUCLEOTIDE SEQUENCE [LARGE SCALE GENOMIC DNA]</scope>
    <source>
        <strain evidence="7 8">DSM 15890</strain>
    </source>
</reference>
<evidence type="ECO:0000313" key="8">
    <source>
        <dbReference type="Proteomes" id="UP000279446"/>
    </source>
</evidence>
<dbReference type="EMBL" id="RZNY01000025">
    <property type="protein sequence ID" value="RUT42607.1"/>
    <property type="molecule type" value="Genomic_DNA"/>
</dbReference>
<feature type="transmembrane region" description="Helical" evidence="6">
    <location>
        <begin position="167"/>
        <end position="185"/>
    </location>
</feature>
<organism evidence="7 8">
    <name type="scientific">Paenibacillus anaericanus</name>
    <dbReference type="NCBI Taxonomy" id="170367"/>
    <lineage>
        <taxon>Bacteria</taxon>
        <taxon>Bacillati</taxon>
        <taxon>Bacillota</taxon>
        <taxon>Bacilli</taxon>
        <taxon>Bacillales</taxon>
        <taxon>Paenibacillaceae</taxon>
        <taxon>Paenibacillus</taxon>
    </lineage>
</organism>
<dbReference type="PANTHER" id="PTHR30250:SF21">
    <property type="entry name" value="LIPID II FLIPPASE MURJ"/>
    <property type="match status" value="1"/>
</dbReference>
<feature type="transmembrane region" description="Helical" evidence="6">
    <location>
        <begin position="126"/>
        <end position="146"/>
    </location>
</feature>
<evidence type="ECO:0000256" key="2">
    <source>
        <dbReference type="ARBA" id="ARBA00022475"/>
    </source>
</evidence>
<feature type="transmembrane region" description="Helical" evidence="6">
    <location>
        <begin position="191"/>
        <end position="214"/>
    </location>
</feature>
<keyword evidence="4 6" id="KW-1133">Transmembrane helix</keyword>
<gene>
    <name evidence="7" type="ORF">EJP82_22080</name>
</gene>
<feature type="transmembrane region" description="Helical" evidence="6">
    <location>
        <begin position="412"/>
        <end position="431"/>
    </location>
</feature>
<comment type="subcellular location">
    <subcellularLocation>
        <location evidence="1">Cell membrane</location>
        <topology evidence="1">Multi-pass membrane protein</topology>
    </subcellularLocation>
</comment>
<feature type="transmembrane region" description="Helical" evidence="6">
    <location>
        <begin position="500"/>
        <end position="522"/>
    </location>
</feature>
<keyword evidence="3 6" id="KW-0812">Transmembrane</keyword>
<proteinExistence type="predicted"/>
<evidence type="ECO:0000256" key="5">
    <source>
        <dbReference type="ARBA" id="ARBA00023136"/>
    </source>
</evidence>
<feature type="transmembrane region" description="Helical" evidence="6">
    <location>
        <begin position="437"/>
        <end position="458"/>
    </location>
</feature>
<feature type="transmembrane region" description="Helical" evidence="6">
    <location>
        <begin position="12"/>
        <end position="33"/>
    </location>
</feature>
<dbReference type="PANTHER" id="PTHR30250">
    <property type="entry name" value="PST FAMILY PREDICTED COLANIC ACID TRANSPORTER"/>
    <property type="match status" value="1"/>
</dbReference>
<keyword evidence="2" id="KW-1003">Cell membrane</keyword>
<evidence type="ECO:0000256" key="3">
    <source>
        <dbReference type="ARBA" id="ARBA00022692"/>
    </source>
</evidence>
<dbReference type="GO" id="GO:0005886">
    <property type="term" value="C:plasma membrane"/>
    <property type="evidence" value="ECO:0007669"/>
    <property type="project" value="UniProtKB-SubCell"/>
</dbReference>
<dbReference type="Pfam" id="PF01943">
    <property type="entry name" value="Polysacc_synt"/>
    <property type="match status" value="1"/>
</dbReference>
<feature type="transmembrane region" description="Helical" evidence="6">
    <location>
        <begin position="470"/>
        <end position="488"/>
    </location>
</feature>
<dbReference type="InterPro" id="IPR002797">
    <property type="entry name" value="Polysacc_synth"/>
</dbReference>
<keyword evidence="5 6" id="KW-0472">Membrane</keyword>
<accession>A0A433Y3Y9</accession>
<feature type="transmembrane region" description="Helical" evidence="6">
    <location>
        <begin position="384"/>
        <end position="405"/>
    </location>
</feature>
<evidence type="ECO:0000256" key="6">
    <source>
        <dbReference type="SAM" id="Phobius"/>
    </source>
</evidence>
<evidence type="ECO:0000256" key="1">
    <source>
        <dbReference type="ARBA" id="ARBA00004651"/>
    </source>
</evidence>
<feature type="transmembrane region" description="Helical" evidence="6">
    <location>
        <begin position="53"/>
        <end position="72"/>
    </location>
</feature>
<dbReference type="AlphaFoldDB" id="A0A433Y3Y9"/>
<dbReference type="PIRSF" id="PIRSF038958">
    <property type="entry name" value="PG_synth_SpoVB"/>
    <property type="match status" value="1"/>
</dbReference>
<dbReference type="RefSeq" id="WP_127194227.1">
    <property type="nucleotide sequence ID" value="NZ_RZNY01000025.1"/>
</dbReference>
<comment type="caution">
    <text evidence="7">The sequence shown here is derived from an EMBL/GenBank/DDBJ whole genome shotgun (WGS) entry which is preliminary data.</text>
</comment>
<evidence type="ECO:0000256" key="4">
    <source>
        <dbReference type="ARBA" id="ARBA00022989"/>
    </source>
</evidence>
<dbReference type="InterPro" id="IPR024923">
    <property type="entry name" value="PG_synth_SpoVB"/>
</dbReference>
<dbReference type="OrthoDB" id="9775950at2"/>
<feature type="transmembrane region" description="Helical" evidence="6">
    <location>
        <begin position="349"/>
        <end position="372"/>
    </location>
</feature>
<dbReference type="CDD" id="cd13124">
    <property type="entry name" value="MATE_SpoVB_like"/>
    <property type="match status" value="1"/>
</dbReference>
<feature type="transmembrane region" description="Helical" evidence="6">
    <location>
        <begin position="92"/>
        <end position="114"/>
    </location>
</feature>